<dbReference type="NCBIfam" id="TIGR00585">
    <property type="entry name" value="mutl"/>
    <property type="match status" value="1"/>
</dbReference>
<dbReference type="InterPro" id="IPR036890">
    <property type="entry name" value="HATPase_C_sf"/>
</dbReference>
<dbReference type="CDD" id="cd00782">
    <property type="entry name" value="MutL_Trans"/>
    <property type="match status" value="1"/>
</dbReference>
<dbReference type="InterPro" id="IPR013507">
    <property type="entry name" value="DNA_mismatch_S5_2-like"/>
</dbReference>
<dbReference type="PANTHER" id="PTHR10073">
    <property type="entry name" value="DNA MISMATCH REPAIR PROTEIN MLH, PMS, MUTL"/>
    <property type="match status" value="1"/>
</dbReference>
<evidence type="ECO:0000313" key="6">
    <source>
        <dbReference type="EMBL" id="SVA31259.1"/>
    </source>
</evidence>
<dbReference type="Gene3D" id="3.30.230.10">
    <property type="match status" value="1"/>
</dbReference>
<evidence type="ECO:0000259" key="5">
    <source>
        <dbReference type="SMART" id="SM01340"/>
    </source>
</evidence>
<dbReference type="Pfam" id="PF01119">
    <property type="entry name" value="DNA_mis_repair"/>
    <property type="match status" value="1"/>
</dbReference>
<feature type="region of interest" description="Disordered" evidence="4">
    <location>
        <begin position="346"/>
        <end position="367"/>
    </location>
</feature>
<dbReference type="PANTHER" id="PTHR10073:SF12">
    <property type="entry name" value="DNA MISMATCH REPAIR PROTEIN MLH1"/>
    <property type="match status" value="1"/>
</dbReference>
<dbReference type="InterPro" id="IPR002099">
    <property type="entry name" value="MutL/Mlh/PMS"/>
</dbReference>
<dbReference type="GO" id="GO:0006298">
    <property type="term" value="P:mismatch repair"/>
    <property type="evidence" value="ECO:0007669"/>
    <property type="project" value="InterPro"/>
</dbReference>
<reference evidence="6" key="1">
    <citation type="submission" date="2018-05" db="EMBL/GenBank/DDBJ databases">
        <authorList>
            <person name="Lanie J.A."/>
            <person name="Ng W.-L."/>
            <person name="Kazmierczak K.M."/>
            <person name="Andrzejewski T.M."/>
            <person name="Davidsen T.M."/>
            <person name="Wayne K.J."/>
            <person name="Tettelin H."/>
            <person name="Glass J.I."/>
            <person name="Rusch D."/>
            <person name="Podicherti R."/>
            <person name="Tsui H.-C.T."/>
            <person name="Winkler M.E."/>
        </authorList>
    </citation>
    <scope>NUCLEOTIDE SEQUENCE</scope>
</reference>
<dbReference type="AlphaFoldDB" id="A0A381UT02"/>
<dbReference type="PROSITE" id="PS00058">
    <property type="entry name" value="DNA_MISMATCH_REPAIR_1"/>
    <property type="match status" value="1"/>
</dbReference>
<evidence type="ECO:0000256" key="3">
    <source>
        <dbReference type="ARBA" id="ARBA00023204"/>
    </source>
</evidence>
<proteinExistence type="inferred from homology"/>
<keyword evidence="2" id="KW-0227">DNA damage</keyword>
<dbReference type="Pfam" id="PF13589">
    <property type="entry name" value="HATPase_c_3"/>
    <property type="match status" value="1"/>
</dbReference>
<feature type="non-terminal residue" evidence="6">
    <location>
        <position position="1"/>
    </location>
</feature>
<dbReference type="EMBL" id="UINC01007072">
    <property type="protein sequence ID" value="SVA31259.1"/>
    <property type="molecule type" value="Genomic_DNA"/>
</dbReference>
<feature type="domain" description="DNA mismatch repair protein S5" evidence="5">
    <location>
        <begin position="190"/>
        <end position="308"/>
    </location>
</feature>
<dbReference type="GO" id="GO:0016887">
    <property type="term" value="F:ATP hydrolysis activity"/>
    <property type="evidence" value="ECO:0007669"/>
    <property type="project" value="InterPro"/>
</dbReference>
<dbReference type="Gene3D" id="3.30.565.10">
    <property type="entry name" value="Histidine kinase-like ATPase, C-terminal domain"/>
    <property type="match status" value="1"/>
</dbReference>
<name>A0A381UT02_9ZZZZ</name>
<evidence type="ECO:0000256" key="2">
    <source>
        <dbReference type="ARBA" id="ARBA00022763"/>
    </source>
</evidence>
<gene>
    <name evidence="6" type="ORF">METZ01_LOCUS84113</name>
</gene>
<dbReference type="SMART" id="SM01340">
    <property type="entry name" value="DNA_mis_repair"/>
    <property type="match status" value="1"/>
</dbReference>
<dbReference type="SUPFAM" id="SSF55874">
    <property type="entry name" value="ATPase domain of HSP90 chaperone/DNA topoisomerase II/histidine kinase"/>
    <property type="match status" value="1"/>
</dbReference>
<dbReference type="SUPFAM" id="SSF54211">
    <property type="entry name" value="Ribosomal protein S5 domain 2-like"/>
    <property type="match status" value="1"/>
</dbReference>
<dbReference type="InterPro" id="IPR020568">
    <property type="entry name" value="Ribosomal_Su5_D2-typ_SF"/>
</dbReference>
<feature type="non-terminal residue" evidence="6">
    <location>
        <position position="384"/>
    </location>
</feature>
<keyword evidence="3" id="KW-0234">DNA repair</keyword>
<dbReference type="InterPro" id="IPR014762">
    <property type="entry name" value="DNA_mismatch_repair_CS"/>
</dbReference>
<protein>
    <recommendedName>
        <fullName evidence="5">DNA mismatch repair protein S5 domain-containing protein</fullName>
    </recommendedName>
</protein>
<organism evidence="6">
    <name type="scientific">marine metagenome</name>
    <dbReference type="NCBI Taxonomy" id="408172"/>
    <lineage>
        <taxon>unclassified sequences</taxon>
        <taxon>metagenomes</taxon>
        <taxon>ecological metagenomes</taxon>
    </lineage>
</organism>
<dbReference type="FunFam" id="3.30.565.10:FF:000003">
    <property type="entry name" value="DNA mismatch repair endonuclease MutL"/>
    <property type="match status" value="1"/>
</dbReference>
<dbReference type="GO" id="GO:0140664">
    <property type="term" value="F:ATP-dependent DNA damage sensor activity"/>
    <property type="evidence" value="ECO:0007669"/>
    <property type="project" value="InterPro"/>
</dbReference>
<dbReference type="CDD" id="cd16926">
    <property type="entry name" value="HATPase_MutL-MLH-PMS-like"/>
    <property type="match status" value="1"/>
</dbReference>
<dbReference type="GO" id="GO:0032300">
    <property type="term" value="C:mismatch repair complex"/>
    <property type="evidence" value="ECO:0007669"/>
    <property type="project" value="InterPro"/>
</dbReference>
<comment type="similarity">
    <text evidence="1">Belongs to the DNA mismatch repair MutL/HexB family.</text>
</comment>
<evidence type="ECO:0000256" key="1">
    <source>
        <dbReference type="ARBA" id="ARBA00006082"/>
    </source>
</evidence>
<dbReference type="InterPro" id="IPR014721">
    <property type="entry name" value="Ribsml_uS5_D2-typ_fold_subgr"/>
</dbReference>
<dbReference type="GO" id="GO:0030983">
    <property type="term" value="F:mismatched DNA binding"/>
    <property type="evidence" value="ECO:0007669"/>
    <property type="project" value="InterPro"/>
</dbReference>
<accession>A0A381UT02</accession>
<evidence type="ECO:0000256" key="4">
    <source>
        <dbReference type="SAM" id="MobiDB-lite"/>
    </source>
</evidence>
<dbReference type="GO" id="GO:0005524">
    <property type="term" value="F:ATP binding"/>
    <property type="evidence" value="ECO:0007669"/>
    <property type="project" value="InterPro"/>
</dbReference>
<sequence>VVERPASVAKELVENALDAGAGRIGVSVEFGGKRLVRVEDDGEGMTPDEAVLALERHATSKIRRLEDLAAIATLGFRGEALPSIASVSHFLLRTRARGASRGFEVRVSGGATVSTREVGASEGTTIEVTDLFYNVPARRKFLKSDGAETTQISRLVTQLALAHAGVGFSLVSGARRLLQCPPAAGLADRLFQLYKGRDDLVEVHKEAAGIRVAGFVAALAGAGEGPRRGPQNIFVNGRVIKDRTIAHAVVHAYSTATIKERSPEVHLFLDVPPDRVDVNVHPTKAEVRFLEQSLVHEVLRRAIGEALERGRPPEIHLDIDTDAPLASTRSPPSATLLQPEEVAGVRGGDGAVLDSNSPGPVGLSGKHPLRDLVREVRPNAVEAV</sequence>
<dbReference type="InterPro" id="IPR038973">
    <property type="entry name" value="MutL/Mlh/Pms-like"/>
</dbReference>